<sequence length="100" mass="11529">MFENRPELIEIFANFRGRDIGDLQRSGLIRQHALMVMGTIDKCISRIDEPENLAKLLIETGALHRKYNVPPDVIQGYIKFNLENSIQYKKATGFMEFDAN</sequence>
<dbReference type="EMBL" id="CP111012">
    <property type="protein sequence ID" value="WAQ95050.1"/>
    <property type="molecule type" value="Genomic_DNA"/>
</dbReference>
<evidence type="ECO:0000256" key="1">
    <source>
        <dbReference type="RuleBase" id="RU000356"/>
    </source>
</evidence>
<dbReference type="Pfam" id="PF00042">
    <property type="entry name" value="Globin"/>
    <property type="match status" value="1"/>
</dbReference>
<accession>A0ABY7DFC3</accession>
<evidence type="ECO:0000313" key="4">
    <source>
        <dbReference type="Proteomes" id="UP001164746"/>
    </source>
</evidence>
<dbReference type="InterPro" id="IPR012292">
    <property type="entry name" value="Globin/Proto"/>
</dbReference>
<evidence type="ECO:0000313" key="3">
    <source>
        <dbReference type="EMBL" id="WAQ95050.1"/>
    </source>
</evidence>
<keyword evidence="1" id="KW-0408">Iron</keyword>
<dbReference type="InterPro" id="IPR000971">
    <property type="entry name" value="Globin"/>
</dbReference>
<dbReference type="Gene3D" id="1.10.490.10">
    <property type="entry name" value="Globins"/>
    <property type="match status" value="1"/>
</dbReference>
<reference evidence="3" key="1">
    <citation type="submission" date="2022-11" db="EMBL/GenBank/DDBJ databases">
        <title>Centuries of genome instability and evolution in soft-shell clam transmissible cancer (bioRxiv).</title>
        <authorList>
            <person name="Hart S.F.M."/>
            <person name="Yonemitsu M.A."/>
            <person name="Giersch R.M."/>
            <person name="Beal B.F."/>
            <person name="Arriagada G."/>
            <person name="Davis B.W."/>
            <person name="Ostrander E.A."/>
            <person name="Goff S.P."/>
            <person name="Metzger M.J."/>
        </authorList>
    </citation>
    <scope>NUCLEOTIDE SEQUENCE</scope>
    <source>
        <strain evidence="3">MELC-2E11</strain>
        <tissue evidence="3">Siphon/mantle</tissue>
    </source>
</reference>
<organism evidence="3 4">
    <name type="scientific">Mya arenaria</name>
    <name type="common">Soft-shell clam</name>
    <dbReference type="NCBI Taxonomy" id="6604"/>
    <lineage>
        <taxon>Eukaryota</taxon>
        <taxon>Metazoa</taxon>
        <taxon>Spiralia</taxon>
        <taxon>Lophotrochozoa</taxon>
        <taxon>Mollusca</taxon>
        <taxon>Bivalvia</taxon>
        <taxon>Autobranchia</taxon>
        <taxon>Heteroconchia</taxon>
        <taxon>Euheterodonta</taxon>
        <taxon>Imparidentia</taxon>
        <taxon>Neoheterodontei</taxon>
        <taxon>Myida</taxon>
        <taxon>Myoidea</taxon>
        <taxon>Myidae</taxon>
        <taxon>Mya</taxon>
    </lineage>
</organism>
<comment type="similarity">
    <text evidence="1">Belongs to the globin family.</text>
</comment>
<keyword evidence="4" id="KW-1185">Reference proteome</keyword>
<keyword evidence="1" id="KW-0479">Metal-binding</keyword>
<dbReference type="PROSITE" id="PS01033">
    <property type="entry name" value="GLOBIN"/>
    <property type="match status" value="1"/>
</dbReference>
<keyword evidence="1" id="KW-0813">Transport</keyword>
<keyword evidence="1" id="KW-0349">Heme</keyword>
<name>A0ABY7DFC3_MYAAR</name>
<proteinExistence type="inferred from homology"/>
<feature type="domain" description="Globin" evidence="2">
    <location>
        <begin position="1"/>
        <end position="100"/>
    </location>
</feature>
<dbReference type="Proteomes" id="UP001164746">
    <property type="component" value="Chromosome 1"/>
</dbReference>
<keyword evidence="1" id="KW-0561">Oxygen transport</keyword>
<dbReference type="SUPFAM" id="SSF46458">
    <property type="entry name" value="Globin-like"/>
    <property type="match status" value="1"/>
</dbReference>
<gene>
    <name evidence="3" type="ORF">MAR_007521</name>
</gene>
<protein>
    <recommendedName>
        <fullName evidence="2">Globin domain-containing protein</fullName>
    </recommendedName>
</protein>
<dbReference type="InterPro" id="IPR009050">
    <property type="entry name" value="Globin-like_sf"/>
</dbReference>
<evidence type="ECO:0000259" key="2">
    <source>
        <dbReference type="PROSITE" id="PS01033"/>
    </source>
</evidence>